<dbReference type="GO" id="GO:0000287">
    <property type="term" value="F:magnesium ion binding"/>
    <property type="evidence" value="ECO:0007669"/>
    <property type="project" value="InterPro"/>
</dbReference>
<dbReference type="Gene3D" id="3.40.718.10">
    <property type="entry name" value="Isopropylmalate Dehydrogenase"/>
    <property type="match status" value="1"/>
</dbReference>
<dbReference type="GeneID" id="19299093"/>
<keyword evidence="6" id="KW-1185">Reference proteome</keyword>
<evidence type="ECO:0000313" key="5">
    <source>
        <dbReference type="EMBL" id="EPQ59579.1"/>
    </source>
</evidence>
<dbReference type="KEGG" id="gtr:GLOTRDRAFT_109763"/>
<dbReference type="GO" id="GO:0009085">
    <property type="term" value="P:lysine biosynthetic process"/>
    <property type="evidence" value="ECO:0007669"/>
    <property type="project" value="TreeGrafter"/>
</dbReference>
<dbReference type="Pfam" id="PF00180">
    <property type="entry name" value="Iso_dh"/>
    <property type="match status" value="1"/>
</dbReference>
<dbReference type="SUPFAM" id="SSF53659">
    <property type="entry name" value="Isocitrate/Isopropylmalate dehydrogenase-like"/>
    <property type="match status" value="1"/>
</dbReference>
<dbReference type="SMART" id="SM01329">
    <property type="entry name" value="Iso_dh"/>
    <property type="match status" value="1"/>
</dbReference>
<dbReference type="EMBL" id="KB469297">
    <property type="protein sequence ID" value="EPQ59579.1"/>
    <property type="molecule type" value="Genomic_DNA"/>
</dbReference>
<reference evidence="5 6" key="1">
    <citation type="journal article" date="2012" name="Science">
        <title>The Paleozoic origin of enzymatic lignin decomposition reconstructed from 31 fungal genomes.</title>
        <authorList>
            <person name="Floudas D."/>
            <person name="Binder M."/>
            <person name="Riley R."/>
            <person name="Barry K."/>
            <person name="Blanchette R.A."/>
            <person name="Henrissat B."/>
            <person name="Martinez A.T."/>
            <person name="Otillar R."/>
            <person name="Spatafora J.W."/>
            <person name="Yadav J.S."/>
            <person name="Aerts A."/>
            <person name="Benoit I."/>
            <person name="Boyd A."/>
            <person name="Carlson A."/>
            <person name="Copeland A."/>
            <person name="Coutinho P.M."/>
            <person name="de Vries R.P."/>
            <person name="Ferreira P."/>
            <person name="Findley K."/>
            <person name="Foster B."/>
            <person name="Gaskell J."/>
            <person name="Glotzer D."/>
            <person name="Gorecki P."/>
            <person name="Heitman J."/>
            <person name="Hesse C."/>
            <person name="Hori C."/>
            <person name="Igarashi K."/>
            <person name="Jurgens J.A."/>
            <person name="Kallen N."/>
            <person name="Kersten P."/>
            <person name="Kohler A."/>
            <person name="Kuees U."/>
            <person name="Kumar T.K.A."/>
            <person name="Kuo A."/>
            <person name="LaButti K."/>
            <person name="Larrondo L.F."/>
            <person name="Lindquist E."/>
            <person name="Ling A."/>
            <person name="Lombard V."/>
            <person name="Lucas S."/>
            <person name="Lundell T."/>
            <person name="Martin R."/>
            <person name="McLaughlin D.J."/>
            <person name="Morgenstern I."/>
            <person name="Morin E."/>
            <person name="Murat C."/>
            <person name="Nagy L.G."/>
            <person name="Nolan M."/>
            <person name="Ohm R.A."/>
            <person name="Patyshakuliyeva A."/>
            <person name="Rokas A."/>
            <person name="Ruiz-Duenas F.J."/>
            <person name="Sabat G."/>
            <person name="Salamov A."/>
            <person name="Samejima M."/>
            <person name="Schmutz J."/>
            <person name="Slot J.C."/>
            <person name="St John F."/>
            <person name="Stenlid J."/>
            <person name="Sun H."/>
            <person name="Sun S."/>
            <person name="Syed K."/>
            <person name="Tsang A."/>
            <person name="Wiebenga A."/>
            <person name="Young D."/>
            <person name="Pisabarro A."/>
            <person name="Eastwood D.C."/>
            <person name="Martin F."/>
            <person name="Cullen D."/>
            <person name="Grigoriev I.V."/>
            <person name="Hibbett D.S."/>
        </authorList>
    </citation>
    <scope>NUCLEOTIDE SEQUENCE [LARGE SCALE GENOMIC DNA]</scope>
    <source>
        <strain evidence="5 6">ATCC 11539</strain>
    </source>
</reference>
<dbReference type="Proteomes" id="UP000030669">
    <property type="component" value="Unassembled WGS sequence"/>
</dbReference>
<comment type="similarity">
    <text evidence="1">Belongs to the isocitrate and isopropylmalate dehydrogenases family.</text>
</comment>
<dbReference type="PROSITE" id="PS00470">
    <property type="entry name" value="IDH_IMDH"/>
    <property type="match status" value="1"/>
</dbReference>
<dbReference type="GO" id="GO:0005739">
    <property type="term" value="C:mitochondrion"/>
    <property type="evidence" value="ECO:0007669"/>
    <property type="project" value="TreeGrafter"/>
</dbReference>
<evidence type="ECO:0000313" key="6">
    <source>
        <dbReference type="Proteomes" id="UP000030669"/>
    </source>
</evidence>
<dbReference type="GO" id="GO:0004449">
    <property type="term" value="F:isocitrate dehydrogenase (NAD+) activity"/>
    <property type="evidence" value="ECO:0007669"/>
    <property type="project" value="TreeGrafter"/>
</dbReference>
<dbReference type="GO" id="GO:0006099">
    <property type="term" value="P:tricarboxylic acid cycle"/>
    <property type="evidence" value="ECO:0007669"/>
    <property type="project" value="TreeGrafter"/>
</dbReference>
<evidence type="ECO:0000256" key="2">
    <source>
        <dbReference type="ARBA" id="ARBA00022842"/>
    </source>
</evidence>
<name>S7S1F5_GLOTA</name>
<dbReference type="RefSeq" id="XP_007862523.1">
    <property type="nucleotide sequence ID" value="XM_007864332.1"/>
</dbReference>
<accession>S7S1F5</accession>
<evidence type="ECO:0000256" key="3">
    <source>
        <dbReference type="SAM" id="MobiDB-lite"/>
    </source>
</evidence>
<dbReference type="GO" id="GO:0051287">
    <property type="term" value="F:NAD binding"/>
    <property type="evidence" value="ECO:0007669"/>
    <property type="project" value="InterPro"/>
</dbReference>
<evidence type="ECO:0000259" key="4">
    <source>
        <dbReference type="SMART" id="SM01329"/>
    </source>
</evidence>
<feature type="region of interest" description="Disordered" evidence="3">
    <location>
        <begin position="1"/>
        <end position="23"/>
    </location>
</feature>
<dbReference type="GO" id="GO:0047046">
    <property type="term" value="F:homoisocitrate dehydrogenase activity"/>
    <property type="evidence" value="ECO:0007669"/>
    <property type="project" value="TreeGrafter"/>
</dbReference>
<dbReference type="STRING" id="670483.S7S1F5"/>
<sequence length="373" mass="40266">MMQRLPLRSLRAPPSRALATSASPTRQSLKIGLIPGDGIGVEVIPAAKAAIVALGSDIPKPDFVDLDAGFECFTRTGVALPEETVRVLEEECDCAIFGAVSSPTRRVVGYSSPIVGLRKRLDLYANVRPVTSVAADPNEKPDVDLVVVRENTECLYVKQEELKHTENGKEARATRLITERASRRIGQMAFDIALGRPRKHLTVIHKSNVLSVTDGLFRETVREVPTLPEVNGKYNDVQVAEQIVDSAVYRLFREPQIYDVMVAPNLYGDILSDAAAALVGSLGLVPSVNAGDKFIMGEPVHGSAPDILGLDIANPLASIRSAALMLRFLGYVKGADRIDRAVDEVIREGTVLTPDLGGKGKTSEVVEAVLKKI</sequence>
<dbReference type="HOGENOM" id="CLU_031953_0_1_1"/>
<organism evidence="5 6">
    <name type="scientific">Gloeophyllum trabeum (strain ATCC 11539 / FP-39264 / Madison 617)</name>
    <name type="common">Brown rot fungus</name>
    <dbReference type="NCBI Taxonomy" id="670483"/>
    <lineage>
        <taxon>Eukaryota</taxon>
        <taxon>Fungi</taxon>
        <taxon>Dikarya</taxon>
        <taxon>Basidiomycota</taxon>
        <taxon>Agaricomycotina</taxon>
        <taxon>Agaricomycetes</taxon>
        <taxon>Gloeophyllales</taxon>
        <taxon>Gloeophyllaceae</taxon>
        <taxon>Gloeophyllum</taxon>
    </lineage>
</organism>
<dbReference type="OrthoDB" id="10261637at2759"/>
<dbReference type="InterPro" id="IPR019818">
    <property type="entry name" value="IsoCit/isopropylmalate_DH_CS"/>
</dbReference>
<proteinExistence type="inferred from homology"/>
<dbReference type="PANTHER" id="PTHR11835:SF48">
    <property type="entry name" value="HOMOISOCITRATE DEHYDROGENASE, MITOCHONDRIAL"/>
    <property type="match status" value="1"/>
</dbReference>
<keyword evidence="2" id="KW-0460">Magnesium</keyword>
<dbReference type="GO" id="GO:0006102">
    <property type="term" value="P:isocitrate metabolic process"/>
    <property type="evidence" value="ECO:0007669"/>
    <property type="project" value="TreeGrafter"/>
</dbReference>
<dbReference type="AlphaFoldDB" id="S7S1F5"/>
<protein>
    <submittedName>
        <fullName evidence="5">Isocitrate/isopropylmalate dehydrogenase</fullName>
    </submittedName>
</protein>
<gene>
    <name evidence="5" type="ORF">GLOTRDRAFT_109763</name>
</gene>
<dbReference type="OMA" id="DSFVMGE"/>
<dbReference type="eggNOG" id="KOG0785">
    <property type="taxonomic scope" value="Eukaryota"/>
</dbReference>
<dbReference type="InterPro" id="IPR024084">
    <property type="entry name" value="IsoPropMal-DH-like_dom"/>
</dbReference>
<evidence type="ECO:0000256" key="1">
    <source>
        <dbReference type="ARBA" id="ARBA00007769"/>
    </source>
</evidence>
<feature type="domain" description="Isopropylmalate dehydrogenase-like" evidence="4">
    <location>
        <begin position="30"/>
        <end position="369"/>
    </location>
</feature>
<dbReference type="PANTHER" id="PTHR11835">
    <property type="entry name" value="DECARBOXYLATING DEHYDROGENASES-ISOCITRATE, ISOPROPYLMALATE, TARTRATE"/>
    <property type="match status" value="1"/>
</dbReference>